<dbReference type="PANTHER" id="PTHR47635:SF2">
    <property type="entry name" value="LAMG-LIKE JELLYROLL FOLD DOMAIN-CONTAINING PROTEIN"/>
    <property type="match status" value="1"/>
</dbReference>
<dbReference type="SUPFAM" id="SSF49854">
    <property type="entry name" value="Spermadhesin, CUB domain"/>
    <property type="match status" value="1"/>
</dbReference>
<evidence type="ECO:0000313" key="7">
    <source>
        <dbReference type="Proteomes" id="UP001163046"/>
    </source>
</evidence>
<feature type="transmembrane region" description="Helical" evidence="4">
    <location>
        <begin position="5"/>
        <end position="26"/>
    </location>
</feature>
<name>A0A9X0A6R4_9CNID</name>
<feature type="compositionally biased region" description="Polar residues" evidence="3">
    <location>
        <begin position="675"/>
        <end position="685"/>
    </location>
</feature>
<dbReference type="FunFam" id="2.60.120.290:FF:000013">
    <property type="entry name" value="Membrane frizzled-related protein"/>
    <property type="match status" value="1"/>
</dbReference>
<feature type="transmembrane region" description="Helical" evidence="4">
    <location>
        <begin position="397"/>
        <end position="419"/>
    </location>
</feature>
<dbReference type="SUPFAM" id="SSF49899">
    <property type="entry name" value="Concanavalin A-like lectins/glucanases"/>
    <property type="match status" value="1"/>
</dbReference>
<feature type="domain" description="CUB" evidence="5">
    <location>
        <begin position="260"/>
        <end position="377"/>
    </location>
</feature>
<feature type="compositionally biased region" description="Polar residues" evidence="3">
    <location>
        <begin position="472"/>
        <end position="481"/>
    </location>
</feature>
<feature type="compositionally biased region" description="Acidic residues" evidence="3">
    <location>
        <begin position="568"/>
        <end position="577"/>
    </location>
</feature>
<comment type="caution">
    <text evidence="2">Lacks conserved residue(s) required for the propagation of feature annotation.</text>
</comment>
<feature type="compositionally biased region" description="Polar residues" evidence="3">
    <location>
        <begin position="525"/>
        <end position="539"/>
    </location>
</feature>
<comment type="caution">
    <text evidence="6">The sequence shown here is derived from an EMBL/GenBank/DDBJ whole genome shotgun (WGS) entry which is preliminary data.</text>
</comment>
<accession>A0A9X0A6R4</accession>
<evidence type="ECO:0000256" key="2">
    <source>
        <dbReference type="PROSITE-ProRule" id="PRU00059"/>
    </source>
</evidence>
<evidence type="ECO:0000313" key="6">
    <source>
        <dbReference type="EMBL" id="KAJ7394040.1"/>
    </source>
</evidence>
<keyword evidence="4" id="KW-0472">Membrane</keyword>
<dbReference type="Gene3D" id="2.60.120.200">
    <property type="match status" value="1"/>
</dbReference>
<evidence type="ECO:0000256" key="3">
    <source>
        <dbReference type="SAM" id="MobiDB-lite"/>
    </source>
</evidence>
<dbReference type="InterPro" id="IPR013320">
    <property type="entry name" value="ConA-like_dom_sf"/>
</dbReference>
<dbReference type="Pfam" id="PF13385">
    <property type="entry name" value="Laminin_G_3"/>
    <property type="match status" value="1"/>
</dbReference>
<dbReference type="PANTHER" id="PTHR47635">
    <property type="entry name" value="CUB DOMAIN-CONTAINING PROTEIN"/>
    <property type="match status" value="1"/>
</dbReference>
<dbReference type="AlphaFoldDB" id="A0A9X0A6R4"/>
<feature type="region of interest" description="Disordered" evidence="3">
    <location>
        <begin position="675"/>
        <end position="706"/>
    </location>
</feature>
<gene>
    <name evidence="6" type="ORF">OS493_003713</name>
</gene>
<keyword evidence="4" id="KW-0812">Transmembrane</keyword>
<dbReference type="CDD" id="cd00041">
    <property type="entry name" value="CUB"/>
    <property type="match status" value="1"/>
</dbReference>
<dbReference type="Proteomes" id="UP001163046">
    <property type="component" value="Unassembled WGS sequence"/>
</dbReference>
<keyword evidence="1" id="KW-1015">Disulfide bond</keyword>
<sequence length="706" mass="77413">MAGKFVKICSYCFTMAVFTLVVFPFIGFCQDMLPYPVGLYPLNKLYNTADASCYGNLGGAAQDVKLVTGPMGKADTAYEFAGIGTSHIVIPQCPHLDVKNSLTILVWIFQTGQAGYIFQYFNNDKGGVSLHTSRTHSVFAQFVERSGKSLSPLRNHTVSLHNKWQYVGTSYDYNSGTATLWIDGKEVQQKNLGKHELSTDGDIRIGSGQGKGDSFEGRISCIQIYDKALTRDEVTAVRNRCFQDSQAPVNCKSSSAPSECGVRMTAQSGTFYSPGYPSGYPYDAKCVWEIEVLSGYSIKLQFSKFDLEEAYNSWPDCPDYVVVSDGSNSWSNKLKALCGNQEGWEEEIISSGNGMRVEFVSNRLGSAQGFTATYTAISVDEVGKDEEEEIMDFSRHYTGIVIGVACAAIFAILSIITFSHTRRRLHERRHGSLTHSSRRGVSFSDNDIFQQNAPPTYDDVMRYPELYPPTPCQGSLANTPAGTPRLGSPVSTPTIPRRALGRHGSPMLIPKVGTPIGMPLFNPRRGTSSNTTPQSTPRVSMQRDISPLARAELTPQHSRHADHLSSDEHDDDDDDELPPYPGIMGDTSRGTYMPINMNIDSVLDQVRETLEQRRFAPRQESNPSLSDINSCNSDHSGAVNVQSGSLACSSIVDNAGLSQARVELNRNSITSIPSVGDNGYNNPWVSSKVPREVRSGGTLRSVESDV</sequence>
<keyword evidence="4" id="KW-1133">Transmembrane helix</keyword>
<dbReference type="InterPro" id="IPR000859">
    <property type="entry name" value="CUB_dom"/>
</dbReference>
<dbReference type="InterPro" id="IPR035914">
    <property type="entry name" value="Sperma_CUB_dom_sf"/>
</dbReference>
<dbReference type="PROSITE" id="PS01180">
    <property type="entry name" value="CUB"/>
    <property type="match status" value="1"/>
</dbReference>
<evidence type="ECO:0000256" key="4">
    <source>
        <dbReference type="SAM" id="Phobius"/>
    </source>
</evidence>
<reference evidence="6" key="1">
    <citation type="submission" date="2023-01" db="EMBL/GenBank/DDBJ databases">
        <title>Genome assembly of the deep-sea coral Lophelia pertusa.</title>
        <authorList>
            <person name="Herrera S."/>
            <person name="Cordes E."/>
        </authorList>
    </citation>
    <scope>NUCLEOTIDE SEQUENCE</scope>
    <source>
        <strain evidence="6">USNM1676648</strain>
        <tissue evidence="6">Polyp</tissue>
    </source>
</reference>
<protein>
    <recommendedName>
        <fullName evidence="5">CUB domain-containing protein</fullName>
    </recommendedName>
</protein>
<dbReference type="Gene3D" id="2.60.120.290">
    <property type="entry name" value="Spermadhesin, CUB domain"/>
    <property type="match status" value="1"/>
</dbReference>
<dbReference type="SMART" id="SM00042">
    <property type="entry name" value="CUB"/>
    <property type="match status" value="1"/>
</dbReference>
<evidence type="ECO:0000256" key="1">
    <source>
        <dbReference type="ARBA" id="ARBA00023157"/>
    </source>
</evidence>
<proteinExistence type="predicted"/>
<organism evidence="6 7">
    <name type="scientific">Desmophyllum pertusum</name>
    <dbReference type="NCBI Taxonomy" id="174260"/>
    <lineage>
        <taxon>Eukaryota</taxon>
        <taxon>Metazoa</taxon>
        <taxon>Cnidaria</taxon>
        <taxon>Anthozoa</taxon>
        <taxon>Hexacorallia</taxon>
        <taxon>Scleractinia</taxon>
        <taxon>Caryophylliina</taxon>
        <taxon>Caryophylliidae</taxon>
        <taxon>Desmophyllum</taxon>
    </lineage>
</organism>
<dbReference type="OrthoDB" id="6116165at2759"/>
<dbReference type="EMBL" id="MU825397">
    <property type="protein sequence ID" value="KAJ7394040.1"/>
    <property type="molecule type" value="Genomic_DNA"/>
</dbReference>
<dbReference type="Pfam" id="PF00431">
    <property type="entry name" value="CUB"/>
    <property type="match status" value="1"/>
</dbReference>
<keyword evidence="7" id="KW-1185">Reference proteome</keyword>
<evidence type="ECO:0000259" key="5">
    <source>
        <dbReference type="PROSITE" id="PS01180"/>
    </source>
</evidence>
<feature type="region of interest" description="Disordered" evidence="3">
    <location>
        <begin position="462"/>
        <end position="592"/>
    </location>
</feature>